<evidence type="ECO:0000313" key="2">
    <source>
        <dbReference type="EMBL" id="CAH2324800.1"/>
    </source>
</evidence>
<accession>A0AAD1TGV5</accession>
<proteinExistence type="predicted"/>
<sequence length="186" mass="21324">MTTSKFRRACSVRIPRSPKPAVFLDTYDRLEDTECQGDLTGLCETPGNRDSTFFSWDVPLITDAPKLQYCRKKWCSKSLRVPKTRVTETVSSDSQLQVVSEMDGYCTDSWQEPVISTINTQTQWNDSQKREEVENEGEKQKGNKIKNYKKSIDRVFRRGWGNLITNIYTISLTKASHDAPQLVKAC</sequence>
<feature type="compositionally biased region" description="Basic and acidic residues" evidence="1">
    <location>
        <begin position="127"/>
        <end position="141"/>
    </location>
</feature>
<organism evidence="2 3">
    <name type="scientific">Pelobates cultripes</name>
    <name type="common">Western spadefoot toad</name>
    <dbReference type="NCBI Taxonomy" id="61616"/>
    <lineage>
        <taxon>Eukaryota</taxon>
        <taxon>Metazoa</taxon>
        <taxon>Chordata</taxon>
        <taxon>Craniata</taxon>
        <taxon>Vertebrata</taxon>
        <taxon>Euteleostomi</taxon>
        <taxon>Amphibia</taxon>
        <taxon>Batrachia</taxon>
        <taxon>Anura</taxon>
        <taxon>Pelobatoidea</taxon>
        <taxon>Pelobatidae</taxon>
        <taxon>Pelobates</taxon>
    </lineage>
</organism>
<dbReference type="AlphaFoldDB" id="A0AAD1TGV5"/>
<dbReference type="Proteomes" id="UP001295444">
    <property type="component" value="Chromosome 12"/>
</dbReference>
<reference evidence="2" key="1">
    <citation type="submission" date="2022-03" db="EMBL/GenBank/DDBJ databases">
        <authorList>
            <person name="Alioto T."/>
            <person name="Alioto T."/>
            <person name="Gomez Garrido J."/>
        </authorList>
    </citation>
    <scope>NUCLEOTIDE SEQUENCE</scope>
</reference>
<evidence type="ECO:0000256" key="1">
    <source>
        <dbReference type="SAM" id="MobiDB-lite"/>
    </source>
</evidence>
<name>A0AAD1TGV5_PELCU</name>
<keyword evidence="3" id="KW-1185">Reference proteome</keyword>
<dbReference type="EMBL" id="OW240923">
    <property type="protein sequence ID" value="CAH2324800.1"/>
    <property type="molecule type" value="Genomic_DNA"/>
</dbReference>
<feature type="region of interest" description="Disordered" evidence="1">
    <location>
        <begin position="122"/>
        <end position="142"/>
    </location>
</feature>
<evidence type="ECO:0000313" key="3">
    <source>
        <dbReference type="Proteomes" id="UP001295444"/>
    </source>
</evidence>
<protein>
    <submittedName>
        <fullName evidence="2">Uncharacterized protein</fullName>
    </submittedName>
</protein>
<gene>
    <name evidence="2" type="ORF">PECUL_23A047460</name>
</gene>